<dbReference type="GO" id="GO:0006508">
    <property type="term" value="P:proteolysis"/>
    <property type="evidence" value="ECO:0007669"/>
    <property type="project" value="UniProtKB-KW"/>
</dbReference>
<evidence type="ECO:0000256" key="8">
    <source>
        <dbReference type="PIRNR" id="PIRNR006431"/>
    </source>
</evidence>
<dbReference type="PIRSF" id="PIRSF006431">
    <property type="entry name" value="Pept_S33"/>
    <property type="match status" value="1"/>
</dbReference>
<feature type="domain" description="AB hydrolase-1" evidence="11">
    <location>
        <begin position="41"/>
        <end position="303"/>
    </location>
</feature>
<gene>
    <name evidence="12" type="ORF">RDB_LOCUS43304</name>
</gene>
<comment type="subcellular location">
    <subcellularLocation>
        <location evidence="2 8">Cytoplasm</location>
    </subcellularLocation>
</comment>
<evidence type="ECO:0000256" key="3">
    <source>
        <dbReference type="ARBA" id="ARBA00010088"/>
    </source>
</evidence>
<proteinExistence type="inferred from homology"/>
<dbReference type="EMBL" id="CAJMWQ010000973">
    <property type="protein sequence ID" value="CAE6415944.1"/>
    <property type="molecule type" value="Genomic_DNA"/>
</dbReference>
<dbReference type="InterPro" id="IPR005944">
    <property type="entry name" value="Pro_iminopeptidase"/>
</dbReference>
<reference evidence="12" key="1">
    <citation type="submission" date="2021-01" db="EMBL/GenBank/DDBJ databases">
        <authorList>
            <person name="Kaushik A."/>
        </authorList>
    </citation>
    <scope>NUCLEOTIDE SEQUENCE</scope>
    <source>
        <strain evidence="12">AG1-1B</strain>
    </source>
</reference>
<dbReference type="NCBIfam" id="TIGR01249">
    <property type="entry name" value="pro_imino_pep_1"/>
    <property type="match status" value="1"/>
</dbReference>
<keyword evidence="4 8" id="KW-0031">Aminopeptidase</keyword>
<evidence type="ECO:0000256" key="5">
    <source>
        <dbReference type="ARBA" id="ARBA00022490"/>
    </source>
</evidence>
<dbReference type="AlphaFoldDB" id="A0A8H3ADN2"/>
<comment type="caution">
    <text evidence="12">The sequence shown here is derived from an EMBL/GenBank/DDBJ whole genome shotgun (WGS) entry which is preliminary data.</text>
</comment>
<dbReference type="PANTHER" id="PTHR43722">
    <property type="entry name" value="PROLINE IMINOPEPTIDASE"/>
    <property type="match status" value="1"/>
</dbReference>
<accession>A0A8H3ADN2</accession>
<dbReference type="InterPro" id="IPR000073">
    <property type="entry name" value="AB_hydrolase_1"/>
</dbReference>
<feature type="active site" description="Proton donor" evidence="9">
    <location>
        <position position="301"/>
    </location>
</feature>
<dbReference type="Pfam" id="PF00561">
    <property type="entry name" value="Abhydrolase_1"/>
    <property type="match status" value="1"/>
</dbReference>
<sequence>MAPATIAKYPEGTPFETGMLEVSKDPPHTLYYEVSGNKDGKPVVFLHGGPGGGVSPSDRTYFDPEKYKIVLFDQRGCGKSQPSSSLEANTTWDLVADIEKLREKLKIDKWVVFGGSWGSTLSLAYAQTHPDRVKGLILRGIFTLRKSELDFFYQNGTSHLFPEAWEEYVAPVPEAERDDFVKAYNKLLNSDDEKVRLNAAKAWSKWEMTTSKLYVDPEYIARATEDDWANAFARIENHYFINEGFMRQGQLLEKQSIDKIRHIPTIVVQGRYDVVCPTTTAWALKKEWPDVELHIVPDAGHSARESGTAKLLTEAADKFVSL</sequence>
<evidence type="ECO:0000256" key="2">
    <source>
        <dbReference type="ARBA" id="ARBA00004496"/>
    </source>
</evidence>
<dbReference type="GO" id="GO:0004177">
    <property type="term" value="F:aminopeptidase activity"/>
    <property type="evidence" value="ECO:0007669"/>
    <property type="project" value="UniProtKB-UniRule"/>
</dbReference>
<dbReference type="PRINTS" id="PR00793">
    <property type="entry name" value="PROAMNOPTASE"/>
</dbReference>
<name>A0A8H3ADN2_9AGAM</name>
<evidence type="ECO:0000256" key="1">
    <source>
        <dbReference type="ARBA" id="ARBA00001585"/>
    </source>
</evidence>
<feature type="active site" evidence="9">
    <location>
        <position position="273"/>
    </location>
</feature>
<evidence type="ECO:0000256" key="9">
    <source>
        <dbReference type="PIRSR" id="PIRSR006431-1"/>
    </source>
</evidence>
<dbReference type="InterPro" id="IPR029058">
    <property type="entry name" value="AB_hydrolase_fold"/>
</dbReference>
<evidence type="ECO:0000256" key="6">
    <source>
        <dbReference type="ARBA" id="ARBA00022670"/>
    </source>
</evidence>
<protein>
    <recommendedName>
        <fullName evidence="8 10">Proline iminopeptidase</fullName>
        <shortName evidence="8">PIP</shortName>
        <ecNumber evidence="8 10">3.4.11.5</ecNumber>
    </recommendedName>
    <alternativeName>
        <fullName evidence="8">Prolyl aminopeptidase</fullName>
    </alternativeName>
</protein>
<evidence type="ECO:0000313" key="12">
    <source>
        <dbReference type="EMBL" id="CAE6415944.1"/>
    </source>
</evidence>
<evidence type="ECO:0000313" key="13">
    <source>
        <dbReference type="Proteomes" id="UP000663826"/>
    </source>
</evidence>
<evidence type="ECO:0000259" key="11">
    <source>
        <dbReference type="Pfam" id="PF00561"/>
    </source>
</evidence>
<dbReference type="Gene3D" id="3.40.50.1820">
    <property type="entry name" value="alpha/beta hydrolase"/>
    <property type="match status" value="1"/>
</dbReference>
<evidence type="ECO:0000256" key="4">
    <source>
        <dbReference type="ARBA" id="ARBA00022438"/>
    </source>
</evidence>
<evidence type="ECO:0000256" key="7">
    <source>
        <dbReference type="ARBA" id="ARBA00022801"/>
    </source>
</evidence>
<dbReference type="PANTHER" id="PTHR43722:SF1">
    <property type="entry name" value="PROLINE IMINOPEPTIDASE"/>
    <property type="match status" value="1"/>
</dbReference>
<organism evidence="12 13">
    <name type="scientific">Rhizoctonia solani</name>
    <dbReference type="NCBI Taxonomy" id="456999"/>
    <lineage>
        <taxon>Eukaryota</taxon>
        <taxon>Fungi</taxon>
        <taxon>Dikarya</taxon>
        <taxon>Basidiomycota</taxon>
        <taxon>Agaricomycotina</taxon>
        <taxon>Agaricomycetes</taxon>
        <taxon>Cantharellales</taxon>
        <taxon>Ceratobasidiaceae</taxon>
        <taxon>Rhizoctonia</taxon>
    </lineage>
</organism>
<comment type="similarity">
    <text evidence="3 8 10">Belongs to the peptidase S33 family.</text>
</comment>
<feature type="active site" description="Nucleophile" evidence="9">
    <location>
        <position position="116"/>
    </location>
</feature>
<dbReference type="EC" id="3.4.11.5" evidence="8 10"/>
<dbReference type="Proteomes" id="UP000663826">
    <property type="component" value="Unassembled WGS sequence"/>
</dbReference>
<comment type="catalytic activity">
    <reaction evidence="1 8 10">
        <text>Release of N-terminal proline from a peptide.</text>
        <dbReference type="EC" id="3.4.11.5"/>
    </reaction>
</comment>
<dbReference type="PRINTS" id="PR00111">
    <property type="entry name" value="ABHYDROLASE"/>
</dbReference>
<dbReference type="GO" id="GO:0005737">
    <property type="term" value="C:cytoplasm"/>
    <property type="evidence" value="ECO:0007669"/>
    <property type="project" value="UniProtKB-SubCell"/>
</dbReference>
<keyword evidence="5 8" id="KW-0963">Cytoplasm</keyword>
<keyword evidence="7 8" id="KW-0378">Hydrolase</keyword>
<evidence type="ECO:0000256" key="10">
    <source>
        <dbReference type="RuleBase" id="RU003421"/>
    </source>
</evidence>
<dbReference type="SUPFAM" id="SSF53474">
    <property type="entry name" value="alpha/beta-Hydrolases"/>
    <property type="match status" value="1"/>
</dbReference>
<keyword evidence="6 8" id="KW-0645">Protease</keyword>
<dbReference type="InterPro" id="IPR002410">
    <property type="entry name" value="Peptidase_S33"/>
</dbReference>